<organism evidence="1 2">
    <name type="scientific">Hibiscus sabdariffa</name>
    <name type="common">roselle</name>
    <dbReference type="NCBI Taxonomy" id="183260"/>
    <lineage>
        <taxon>Eukaryota</taxon>
        <taxon>Viridiplantae</taxon>
        <taxon>Streptophyta</taxon>
        <taxon>Embryophyta</taxon>
        <taxon>Tracheophyta</taxon>
        <taxon>Spermatophyta</taxon>
        <taxon>Magnoliopsida</taxon>
        <taxon>eudicotyledons</taxon>
        <taxon>Gunneridae</taxon>
        <taxon>Pentapetalae</taxon>
        <taxon>rosids</taxon>
        <taxon>malvids</taxon>
        <taxon>Malvales</taxon>
        <taxon>Malvaceae</taxon>
        <taxon>Malvoideae</taxon>
        <taxon>Hibiscus</taxon>
    </lineage>
</organism>
<evidence type="ECO:0008006" key="3">
    <source>
        <dbReference type="Google" id="ProtNLM"/>
    </source>
</evidence>
<accession>A0ABR2EMF5</accession>
<evidence type="ECO:0000313" key="2">
    <source>
        <dbReference type="Proteomes" id="UP001472677"/>
    </source>
</evidence>
<sequence>MAEIFSITLRSKHESMLKFDYAGQALPGASSILLVRKRDGGSWNFNCRSDGGGRFTIKGRGWEVFFKTCKTDDIVTLSIETGHDFYTISVH</sequence>
<proteinExistence type="predicted"/>
<reference evidence="1 2" key="1">
    <citation type="journal article" date="2024" name="G3 (Bethesda)">
        <title>Genome assembly of Hibiscus sabdariffa L. provides insights into metabolisms of medicinal natural products.</title>
        <authorList>
            <person name="Kim T."/>
        </authorList>
    </citation>
    <scope>NUCLEOTIDE SEQUENCE [LARGE SCALE GENOMIC DNA]</scope>
    <source>
        <strain evidence="1">TK-2024</strain>
        <tissue evidence="1">Old leaves</tissue>
    </source>
</reference>
<dbReference type="EMBL" id="JBBPBM010000012">
    <property type="protein sequence ID" value="KAK8563184.1"/>
    <property type="molecule type" value="Genomic_DNA"/>
</dbReference>
<dbReference type="Proteomes" id="UP001472677">
    <property type="component" value="Unassembled WGS sequence"/>
</dbReference>
<comment type="caution">
    <text evidence="1">The sequence shown here is derived from an EMBL/GenBank/DDBJ whole genome shotgun (WGS) entry which is preliminary data.</text>
</comment>
<name>A0ABR2EMF5_9ROSI</name>
<gene>
    <name evidence="1" type="ORF">V6N12_011239</name>
</gene>
<keyword evidence="2" id="KW-1185">Reference proteome</keyword>
<evidence type="ECO:0000313" key="1">
    <source>
        <dbReference type="EMBL" id="KAK8563184.1"/>
    </source>
</evidence>
<protein>
    <recommendedName>
        <fullName evidence="3">TF-B3 domain-containing protein</fullName>
    </recommendedName>
</protein>